<organism evidence="2">
    <name type="scientific">Glycine soja</name>
    <name type="common">Wild soybean</name>
    <dbReference type="NCBI Taxonomy" id="3848"/>
    <lineage>
        <taxon>Eukaryota</taxon>
        <taxon>Viridiplantae</taxon>
        <taxon>Streptophyta</taxon>
        <taxon>Embryophyta</taxon>
        <taxon>Tracheophyta</taxon>
        <taxon>Spermatophyta</taxon>
        <taxon>Magnoliopsida</taxon>
        <taxon>eudicotyledons</taxon>
        <taxon>Gunneridae</taxon>
        <taxon>Pentapetalae</taxon>
        <taxon>rosids</taxon>
        <taxon>fabids</taxon>
        <taxon>Fabales</taxon>
        <taxon>Fabaceae</taxon>
        <taxon>Papilionoideae</taxon>
        <taxon>50 kb inversion clade</taxon>
        <taxon>NPAAA clade</taxon>
        <taxon>indigoferoid/millettioid clade</taxon>
        <taxon>Phaseoleae</taxon>
        <taxon>Glycine</taxon>
        <taxon>Glycine subgen. Soja</taxon>
    </lineage>
</organism>
<sequence>LAIMASESASRLTSMADSYIGSLISLTSKSEIKYKGILYHINTEESSIGLKN</sequence>
<dbReference type="GO" id="GO:0033962">
    <property type="term" value="P:P-body assembly"/>
    <property type="evidence" value="ECO:0007669"/>
    <property type="project" value="TreeGrafter"/>
</dbReference>
<evidence type="ECO:0000313" key="2">
    <source>
        <dbReference type="EMBL" id="KHN07516.1"/>
    </source>
</evidence>
<accession>A0A0B2PDP6</accession>
<feature type="non-terminal residue" evidence="2">
    <location>
        <position position="1"/>
    </location>
</feature>
<dbReference type="SUPFAM" id="SSF50182">
    <property type="entry name" value="Sm-like ribonucleoproteins"/>
    <property type="match status" value="1"/>
</dbReference>
<dbReference type="PANTHER" id="PTHR13586:SF0">
    <property type="entry name" value="TRAILER HITCH, ISOFORM H"/>
    <property type="match status" value="1"/>
</dbReference>
<dbReference type="InterPro" id="IPR025609">
    <property type="entry name" value="Lsm14-like_N"/>
</dbReference>
<feature type="domain" description="Lsm14-like N-terminal" evidence="1">
    <location>
        <begin position="19"/>
        <end position="52"/>
    </location>
</feature>
<feature type="non-terminal residue" evidence="2">
    <location>
        <position position="52"/>
    </location>
</feature>
<dbReference type="Gene3D" id="2.30.30.100">
    <property type="match status" value="1"/>
</dbReference>
<dbReference type="InterPro" id="IPR010920">
    <property type="entry name" value="LSM_dom_sf"/>
</dbReference>
<dbReference type="Pfam" id="PF12701">
    <property type="entry name" value="LSM14"/>
    <property type="match status" value="1"/>
</dbReference>
<protein>
    <recommendedName>
        <fullName evidence="1">Lsm14-like N-terminal domain-containing protein</fullName>
    </recommendedName>
</protein>
<gene>
    <name evidence="2" type="ORF">glysoja_033469</name>
</gene>
<dbReference type="GO" id="GO:0003729">
    <property type="term" value="F:mRNA binding"/>
    <property type="evidence" value="ECO:0007669"/>
    <property type="project" value="TreeGrafter"/>
</dbReference>
<dbReference type="Proteomes" id="UP000053555">
    <property type="component" value="Unassembled WGS sequence"/>
</dbReference>
<dbReference type="PANTHER" id="PTHR13586">
    <property type="entry name" value="SCD6 PROTEIN-RELATED"/>
    <property type="match status" value="1"/>
</dbReference>
<name>A0A0B2PDP6_GLYSO</name>
<reference evidence="2" key="1">
    <citation type="submission" date="2014-07" db="EMBL/GenBank/DDBJ databases">
        <title>Identification of a novel salt tolerance gene in wild soybean by whole-genome sequencing.</title>
        <authorList>
            <person name="Lam H.-M."/>
            <person name="Qi X."/>
            <person name="Li M.-W."/>
            <person name="Liu X."/>
            <person name="Xie M."/>
            <person name="Ni M."/>
            <person name="Xu X."/>
        </authorList>
    </citation>
    <scope>NUCLEOTIDE SEQUENCE [LARGE SCALE GENOMIC DNA]</scope>
    <source>
        <tissue evidence="2">Root</tissue>
    </source>
</reference>
<proteinExistence type="predicted"/>
<dbReference type="GO" id="GO:0034063">
    <property type="term" value="P:stress granule assembly"/>
    <property type="evidence" value="ECO:0007669"/>
    <property type="project" value="TreeGrafter"/>
</dbReference>
<dbReference type="GO" id="GO:0000932">
    <property type="term" value="C:P-body"/>
    <property type="evidence" value="ECO:0007669"/>
    <property type="project" value="TreeGrafter"/>
</dbReference>
<dbReference type="AlphaFoldDB" id="A0A0B2PDP6"/>
<evidence type="ECO:0000259" key="1">
    <source>
        <dbReference type="Pfam" id="PF12701"/>
    </source>
</evidence>
<dbReference type="EMBL" id="KN666996">
    <property type="protein sequence ID" value="KHN07516.1"/>
    <property type="molecule type" value="Genomic_DNA"/>
</dbReference>